<evidence type="ECO:0000313" key="4">
    <source>
        <dbReference type="Proteomes" id="UP001433268"/>
    </source>
</evidence>
<keyword evidence="2" id="KW-0812">Transmembrane</keyword>
<evidence type="ECO:0000256" key="2">
    <source>
        <dbReference type="SAM" id="Phobius"/>
    </source>
</evidence>
<keyword evidence="2" id="KW-1133">Transmembrane helix</keyword>
<evidence type="ECO:0000313" key="3">
    <source>
        <dbReference type="EMBL" id="KAK8071190.1"/>
    </source>
</evidence>
<sequence length="423" mass="46816">MRMGLQKHTYKNWRQTPDLDTRLERTVPATTPGLPSSRSSLCSTQSRRVNILSEEDPKSRTMVGTDGELELLSGGSDRLNYARSCELFILYGPYMQSGGSESMIEYLASILPPDLPYDFISSDINGQAPWASWTAILTWYQHHLEMEKFNVTKPGDDYASELNWREYAVWRVAKADAACMERACLMLSAGYSNIDPDLAGIGRRQHDPLLLGQRPRVILRFPSAPGALLSRRCDPSQIPILLLPSLEIRALFHMGGGGGLVHSHRASGFELHLRLHAAQHGEDGSTRTGYLKLAMVCIWAAMLMPPGMYLIIVGMWTILGLILHIRGVLTAASRDELSTIEINNWDVGQILATLTWIPVVIEMGRIATGNNVPSSPTIVRASFRAIITKPSSPSHRHQAIVTKPSSPTIVTSHCHQAIVVEMC</sequence>
<gene>
    <name evidence="3" type="ORF">PG997_011393</name>
</gene>
<protein>
    <submittedName>
        <fullName evidence="3">Uncharacterized protein</fullName>
    </submittedName>
</protein>
<dbReference type="GeneID" id="92048768"/>
<proteinExistence type="predicted"/>
<comment type="caution">
    <text evidence="3">The sequence shown here is derived from an EMBL/GenBank/DDBJ whole genome shotgun (WGS) entry which is preliminary data.</text>
</comment>
<reference evidence="3 4" key="1">
    <citation type="submission" date="2023-01" db="EMBL/GenBank/DDBJ databases">
        <title>Analysis of 21 Apiospora genomes using comparative genomics revels a genus with tremendous synthesis potential of carbohydrate active enzymes and secondary metabolites.</title>
        <authorList>
            <person name="Sorensen T."/>
        </authorList>
    </citation>
    <scope>NUCLEOTIDE SEQUENCE [LARGE SCALE GENOMIC DNA]</scope>
    <source>
        <strain evidence="3 4">CBS 114990</strain>
    </source>
</reference>
<evidence type="ECO:0000256" key="1">
    <source>
        <dbReference type="SAM" id="MobiDB-lite"/>
    </source>
</evidence>
<feature type="transmembrane region" description="Helical" evidence="2">
    <location>
        <begin position="296"/>
        <end position="323"/>
    </location>
</feature>
<dbReference type="EMBL" id="JAQQWN010000008">
    <property type="protein sequence ID" value="KAK8071190.1"/>
    <property type="molecule type" value="Genomic_DNA"/>
</dbReference>
<dbReference type="Proteomes" id="UP001433268">
    <property type="component" value="Unassembled WGS sequence"/>
</dbReference>
<organism evidence="3 4">
    <name type="scientific">Apiospora hydei</name>
    <dbReference type="NCBI Taxonomy" id="1337664"/>
    <lineage>
        <taxon>Eukaryota</taxon>
        <taxon>Fungi</taxon>
        <taxon>Dikarya</taxon>
        <taxon>Ascomycota</taxon>
        <taxon>Pezizomycotina</taxon>
        <taxon>Sordariomycetes</taxon>
        <taxon>Xylariomycetidae</taxon>
        <taxon>Amphisphaeriales</taxon>
        <taxon>Apiosporaceae</taxon>
        <taxon>Apiospora</taxon>
    </lineage>
</organism>
<feature type="region of interest" description="Disordered" evidence="1">
    <location>
        <begin position="1"/>
        <end position="41"/>
    </location>
</feature>
<name>A0ABR1VJ02_9PEZI</name>
<keyword evidence="2" id="KW-0472">Membrane</keyword>
<keyword evidence="4" id="KW-1185">Reference proteome</keyword>
<dbReference type="RefSeq" id="XP_066664998.1">
    <property type="nucleotide sequence ID" value="XM_066815708.1"/>
</dbReference>
<accession>A0ABR1VJ02</accession>